<evidence type="ECO:0000313" key="3">
    <source>
        <dbReference type="Proteomes" id="UP000319836"/>
    </source>
</evidence>
<feature type="transmembrane region" description="Helical" evidence="1">
    <location>
        <begin position="258"/>
        <end position="278"/>
    </location>
</feature>
<gene>
    <name evidence="2" type="ORF">E6K80_08085</name>
</gene>
<feature type="transmembrane region" description="Helical" evidence="1">
    <location>
        <begin position="232"/>
        <end position="252"/>
    </location>
</feature>
<protein>
    <recommendedName>
        <fullName evidence="4">Glycosyltransferase RgtA/B/C/D-like domain-containing protein</fullName>
    </recommendedName>
</protein>
<dbReference type="Proteomes" id="UP000319836">
    <property type="component" value="Unassembled WGS sequence"/>
</dbReference>
<keyword evidence="1" id="KW-0812">Transmembrane</keyword>
<name>A0A538U3W3_UNCEI</name>
<evidence type="ECO:0000256" key="1">
    <source>
        <dbReference type="SAM" id="Phobius"/>
    </source>
</evidence>
<evidence type="ECO:0000313" key="2">
    <source>
        <dbReference type="EMBL" id="TMQ70578.1"/>
    </source>
</evidence>
<comment type="caution">
    <text evidence="2">The sequence shown here is derived from an EMBL/GenBank/DDBJ whole genome shotgun (WGS) entry which is preliminary data.</text>
</comment>
<keyword evidence="1" id="KW-1133">Transmembrane helix</keyword>
<feature type="transmembrane region" description="Helical" evidence="1">
    <location>
        <begin position="131"/>
        <end position="149"/>
    </location>
</feature>
<evidence type="ECO:0008006" key="4">
    <source>
        <dbReference type="Google" id="ProtNLM"/>
    </source>
</evidence>
<feature type="transmembrane region" description="Helical" evidence="1">
    <location>
        <begin position="57"/>
        <end position="81"/>
    </location>
</feature>
<feature type="transmembrane region" description="Helical" evidence="1">
    <location>
        <begin position="12"/>
        <end position="36"/>
    </location>
</feature>
<dbReference type="EMBL" id="VBPA01000193">
    <property type="protein sequence ID" value="TMQ70578.1"/>
    <property type="molecule type" value="Genomic_DNA"/>
</dbReference>
<dbReference type="AlphaFoldDB" id="A0A538U3W3"/>
<sequence length="512" mass="55069">MDAWFGLEPLPYRIVGLALHGANAALVAAIGLRLGLTRAAAFAAAMLFGVHYAGFDALFAIGSISEPMACCLALLSLWLALPESDRPAGATRVIAVTAAFVAALLSKETVALAPFVLWLATRGRPGAARAAVIPCAIASAIFLALFYATDPVGSLRAVPGTNPYEPHWDASLLASWATYLAWAGHLVNIHEADLHDRVGRHPEAWVATALWIAALAFLVLRSRGGQRERPVHAVVVGSSAYAAFIAPVLPLATHAFHLYLYLPLAGLGWALAGAWDAWVPPKARWLAWVLAFGLVVQGAITLRGMESAPLRETHLPFMGSVRRAASARRMLAALADPSAPLPDTLLLIGPDALSPPTRPDTTALGAFLWNDIVGAVNQGTGIRLTFPQVRRVDFFGDLGPWIRTPDVGVFDYQGNVTRGPVAWLYLRRAQVEWNAGRIPTTALAMTAAEEMTKRWRIEIADGWRDEGLRAIRQQSEAMMAEEMRANRPPGDPRAGARQGFIQALARVRQVAG</sequence>
<feature type="transmembrane region" description="Helical" evidence="1">
    <location>
        <begin position="285"/>
        <end position="305"/>
    </location>
</feature>
<keyword evidence="1" id="KW-0472">Membrane</keyword>
<proteinExistence type="predicted"/>
<organism evidence="2 3">
    <name type="scientific">Eiseniibacteriota bacterium</name>
    <dbReference type="NCBI Taxonomy" id="2212470"/>
    <lineage>
        <taxon>Bacteria</taxon>
        <taxon>Candidatus Eiseniibacteriota</taxon>
    </lineage>
</organism>
<feature type="transmembrane region" description="Helical" evidence="1">
    <location>
        <begin position="204"/>
        <end position="220"/>
    </location>
</feature>
<reference evidence="2 3" key="1">
    <citation type="journal article" date="2019" name="Nat. Microbiol.">
        <title>Mediterranean grassland soil C-N compound turnover is dependent on rainfall and depth, and is mediated by genomically divergent microorganisms.</title>
        <authorList>
            <person name="Diamond S."/>
            <person name="Andeer P.F."/>
            <person name="Li Z."/>
            <person name="Crits-Christoph A."/>
            <person name="Burstein D."/>
            <person name="Anantharaman K."/>
            <person name="Lane K.R."/>
            <person name="Thomas B.C."/>
            <person name="Pan C."/>
            <person name="Northen T.R."/>
            <person name="Banfield J.F."/>
        </authorList>
    </citation>
    <scope>NUCLEOTIDE SEQUENCE [LARGE SCALE GENOMIC DNA]</scope>
    <source>
        <strain evidence="2">WS_10</strain>
    </source>
</reference>
<accession>A0A538U3W3</accession>
<feature type="transmembrane region" description="Helical" evidence="1">
    <location>
        <begin position="93"/>
        <end position="119"/>
    </location>
</feature>